<keyword evidence="2" id="KW-1185">Reference proteome</keyword>
<protein>
    <submittedName>
        <fullName evidence="1">PTS sugar transporter subunit IIA</fullName>
    </submittedName>
</protein>
<dbReference type="EMBL" id="CP042469">
    <property type="protein sequence ID" value="QOX65755.1"/>
    <property type="molecule type" value="Genomic_DNA"/>
</dbReference>
<accession>A0ACD1AGV4</accession>
<dbReference type="Proteomes" id="UP000594014">
    <property type="component" value="Chromosome"/>
</dbReference>
<organism evidence="1 2">
    <name type="scientific">Anoxybacterium hadale</name>
    <dbReference type="NCBI Taxonomy" id="3408580"/>
    <lineage>
        <taxon>Bacteria</taxon>
        <taxon>Bacillati</taxon>
        <taxon>Bacillota</taxon>
        <taxon>Clostridia</taxon>
        <taxon>Peptostreptococcales</taxon>
        <taxon>Anaerovoracaceae</taxon>
        <taxon>Anoxybacterium</taxon>
    </lineage>
</organism>
<keyword evidence="1" id="KW-0813">Transport</keyword>
<keyword evidence="1" id="KW-0762">Sugar transport</keyword>
<evidence type="ECO:0000313" key="2">
    <source>
        <dbReference type="Proteomes" id="UP000594014"/>
    </source>
</evidence>
<proteinExistence type="predicted"/>
<gene>
    <name evidence="1" type="ORF">FRZ06_21580</name>
</gene>
<name>A0ACD1AGV4_9FIRM</name>
<evidence type="ECO:0000313" key="1">
    <source>
        <dbReference type="EMBL" id="QOX65755.1"/>
    </source>
</evidence>
<reference evidence="1" key="1">
    <citation type="submission" date="2019-08" db="EMBL/GenBank/DDBJ databases">
        <title>Genome sequence of Clostridiales bacterium MT110.</title>
        <authorList>
            <person name="Cao J."/>
        </authorList>
    </citation>
    <scope>NUCLEOTIDE SEQUENCE</scope>
    <source>
        <strain evidence="1">MT110</strain>
    </source>
</reference>
<sequence>MAKMLISVRENPRKHANVYLLACFLLFYKAAEQTTYKKSEKRRERNMRRIILASHGSLAEGMHSAAKMILGDHHCIHAYGLDRYETSQALLEAVQREVTDAADDEILILCDIKGGSVHREMLQLLNVKEDIRIITGMNLGLLLELCVSSLDMNDPNGIDRILEAGKNDIICFDKALVASMKARKEVDSLW</sequence>